<protein>
    <submittedName>
        <fullName evidence="2">Uncharacterized protein</fullName>
    </submittedName>
</protein>
<evidence type="ECO:0000256" key="1">
    <source>
        <dbReference type="SAM" id="MobiDB-lite"/>
    </source>
</evidence>
<evidence type="ECO:0000313" key="3">
    <source>
        <dbReference type="Proteomes" id="UP000024635"/>
    </source>
</evidence>
<dbReference type="Proteomes" id="UP000024635">
    <property type="component" value="Unassembled WGS sequence"/>
</dbReference>
<feature type="compositionally biased region" description="Polar residues" evidence="1">
    <location>
        <begin position="91"/>
        <end position="101"/>
    </location>
</feature>
<evidence type="ECO:0000313" key="2">
    <source>
        <dbReference type="EMBL" id="EYC40251.1"/>
    </source>
</evidence>
<reference evidence="3" key="1">
    <citation type="journal article" date="2015" name="Nat. Genet.">
        <title>The genome and transcriptome of the zoonotic hookworm Ancylostoma ceylanicum identify infection-specific gene families.</title>
        <authorList>
            <person name="Schwarz E.M."/>
            <person name="Hu Y."/>
            <person name="Antoshechkin I."/>
            <person name="Miller M.M."/>
            <person name="Sternberg P.W."/>
            <person name="Aroian R.V."/>
        </authorList>
    </citation>
    <scope>NUCLEOTIDE SEQUENCE</scope>
    <source>
        <strain evidence="3">HY135</strain>
    </source>
</reference>
<name>A0A016WKX5_9BILA</name>
<sequence length="113" mass="12465">MVQTFKRDTIYQLKTCDSAVAAAFEGQLSPAAKRLTQCSLFEVAFLRAQNKHVSFGGVTFWRIPAVVDDIFHHLPSSFNQRRERAPGNGMVQGSSNNQRMGSSDGDGLVYSIP</sequence>
<accession>A0A016WKX5</accession>
<proteinExistence type="predicted"/>
<feature type="region of interest" description="Disordered" evidence="1">
    <location>
        <begin position="78"/>
        <end position="113"/>
    </location>
</feature>
<comment type="caution">
    <text evidence="2">The sequence shown here is derived from an EMBL/GenBank/DDBJ whole genome shotgun (WGS) entry which is preliminary data.</text>
</comment>
<dbReference type="EMBL" id="JARK01000222">
    <property type="protein sequence ID" value="EYC40251.1"/>
    <property type="molecule type" value="Genomic_DNA"/>
</dbReference>
<keyword evidence="3" id="KW-1185">Reference proteome</keyword>
<dbReference type="AlphaFoldDB" id="A0A016WKX5"/>
<gene>
    <name evidence="2" type="primary">Acey_s0622.g753</name>
    <name evidence="2" type="ORF">Y032_0622g753</name>
</gene>
<organism evidence="2 3">
    <name type="scientific">Ancylostoma ceylanicum</name>
    <dbReference type="NCBI Taxonomy" id="53326"/>
    <lineage>
        <taxon>Eukaryota</taxon>
        <taxon>Metazoa</taxon>
        <taxon>Ecdysozoa</taxon>
        <taxon>Nematoda</taxon>
        <taxon>Chromadorea</taxon>
        <taxon>Rhabditida</taxon>
        <taxon>Rhabditina</taxon>
        <taxon>Rhabditomorpha</taxon>
        <taxon>Strongyloidea</taxon>
        <taxon>Ancylostomatidae</taxon>
        <taxon>Ancylostomatinae</taxon>
        <taxon>Ancylostoma</taxon>
    </lineage>
</organism>